<dbReference type="EC" id="3.4.21.89" evidence="4 8"/>
<keyword evidence="8" id="KW-1133">Transmembrane helix</keyword>
<keyword evidence="6 8" id="KW-0378">Hydrolase</keyword>
<dbReference type="Pfam" id="PF10502">
    <property type="entry name" value="Peptidase_S26"/>
    <property type="match status" value="1"/>
</dbReference>
<evidence type="ECO:0000256" key="5">
    <source>
        <dbReference type="ARBA" id="ARBA00022670"/>
    </source>
</evidence>
<feature type="compositionally biased region" description="Polar residues" evidence="9">
    <location>
        <begin position="37"/>
        <end position="48"/>
    </location>
</feature>
<evidence type="ECO:0000256" key="3">
    <source>
        <dbReference type="ARBA" id="ARBA00009370"/>
    </source>
</evidence>
<reference evidence="11 12" key="1">
    <citation type="submission" date="2017-02" db="EMBL/GenBank/DDBJ databases">
        <authorList>
            <person name="Peterson S.W."/>
        </authorList>
    </citation>
    <scope>NUCLEOTIDE SEQUENCE [LARGE SCALE GENOMIC DNA]</scope>
    <source>
        <strain evidence="11 12">CIP104813</strain>
    </source>
</reference>
<dbReference type="EMBL" id="FWFG01000027">
    <property type="protein sequence ID" value="SLM89125.1"/>
    <property type="molecule type" value="Genomic_DNA"/>
</dbReference>
<evidence type="ECO:0000256" key="7">
    <source>
        <dbReference type="PIRSR" id="PIRSR600223-1"/>
    </source>
</evidence>
<dbReference type="InterPro" id="IPR019758">
    <property type="entry name" value="Pept_S26A_signal_pept_1_CS"/>
</dbReference>
<dbReference type="OrthoDB" id="9815782at2"/>
<feature type="domain" description="Peptidase S26" evidence="10">
    <location>
        <begin position="73"/>
        <end position="272"/>
    </location>
</feature>
<dbReference type="Gene3D" id="2.10.109.10">
    <property type="entry name" value="Umud Fragment, subunit A"/>
    <property type="match status" value="1"/>
</dbReference>
<evidence type="ECO:0000256" key="1">
    <source>
        <dbReference type="ARBA" id="ARBA00000677"/>
    </source>
</evidence>
<dbReference type="GO" id="GO:0005886">
    <property type="term" value="C:plasma membrane"/>
    <property type="evidence" value="ECO:0007669"/>
    <property type="project" value="UniProtKB-SubCell"/>
</dbReference>
<dbReference type="GO" id="GO:0009003">
    <property type="term" value="F:signal peptidase activity"/>
    <property type="evidence" value="ECO:0007669"/>
    <property type="project" value="UniProtKB-EC"/>
</dbReference>
<dbReference type="InterPro" id="IPR019533">
    <property type="entry name" value="Peptidase_S26"/>
</dbReference>
<evidence type="ECO:0000256" key="2">
    <source>
        <dbReference type="ARBA" id="ARBA00004401"/>
    </source>
</evidence>
<dbReference type="InterPro" id="IPR019756">
    <property type="entry name" value="Pept_S26A_signal_pept_1_Ser-AS"/>
</dbReference>
<feature type="region of interest" description="Disordered" evidence="9">
    <location>
        <begin position="1"/>
        <end position="63"/>
    </location>
</feature>
<dbReference type="PANTHER" id="PTHR43390">
    <property type="entry name" value="SIGNAL PEPTIDASE I"/>
    <property type="match status" value="1"/>
</dbReference>
<dbReference type="CDD" id="cd06530">
    <property type="entry name" value="S26_SPase_I"/>
    <property type="match status" value="1"/>
</dbReference>
<dbReference type="PROSITE" id="PS00501">
    <property type="entry name" value="SPASE_I_1"/>
    <property type="match status" value="1"/>
</dbReference>
<protein>
    <recommendedName>
        <fullName evidence="4 8">Signal peptidase I</fullName>
        <ecNumber evidence="4 8">3.4.21.89</ecNumber>
    </recommendedName>
</protein>
<dbReference type="PRINTS" id="PR00727">
    <property type="entry name" value="LEADERPTASE"/>
</dbReference>
<dbReference type="GO" id="GO:0006465">
    <property type="term" value="P:signal peptide processing"/>
    <property type="evidence" value="ECO:0007669"/>
    <property type="project" value="InterPro"/>
</dbReference>
<keyword evidence="8" id="KW-0472">Membrane</keyword>
<dbReference type="GO" id="GO:0004252">
    <property type="term" value="F:serine-type endopeptidase activity"/>
    <property type="evidence" value="ECO:0007669"/>
    <property type="project" value="InterPro"/>
</dbReference>
<evidence type="ECO:0000256" key="6">
    <source>
        <dbReference type="ARBA" id="ARBA00022801"/>
    </source>
</evidence>
<keyword evidence="5 8" id="KW-0645">Protease</keyword>
<comment type="catalytic activity">
    <reaction evidence="1 8">
        <text>Cleavage of hydrophobic, N-terminal signal or leader sequences from secreted and periplasmic proteins.</text>
        <dbReference type="EC" id="3.4.21.89"/>
    </reaction>
</comment>
<name>A0A1X6WWU9_9MICO</name>
<dbReference type="PANTHER" id="PTHR43390:SF1">
    <property type="entry name" value="CHLOROPLAST PROCESSING PEPTIDASE"/>
    <property type="match status" value="1"/>
</dbReference>
<feature type="transmembrane region" description="Helical" evidence="8">
    <location>
        <begin position="72"/>
        <end position="93"/>
    </location>
</feature>
<dbReference type="PROSITE" id="PS00761">
    <property type="entry name" value="SPASE_I_3"/>
    <property type="match status" value="1"/>
</dbReference>
<evidence type="ECO:0000256" key="8">
    <source>
        <dbReference type="RuleBase" id="RU362042"/>
    </source>
</evidence>
<dbReference type="AlphaFoldDB" id="A0A1X6WWU9"/>
<comment type="similarity">
    <text evidence="3 8">Belongs to the peptidase S26 family.</text>
</comment>
<feature type="active site" evidence="7">
    <location>
        <position position="103"/>
    </location>
</feature>
<dbReference type="NCBIfam" id="TIGR02227">
    <property type="entry name" value="sigpep_I_bact"/>
    <property type="match status" value="1"/>
</dbReference>
<dbReference type="RefSeq" id="WP_087102537.1">
    <property type="nucleotide sequence ID" value="NZ_FWFG01000027.1"/>
</dbReference>
<feature type="active site" evidence="7">
    <location>
        <position position="175"/>
    </location>
</feature>
<gene>
    <name evidence="11" type="ORF">FM110_03035</name>
</gene>
<dbReference type="InterPro" id="IPR000223">
    <property type="entry name" value="Pept_S26A_signal_pept_1"/>
</dbReference>
<sequence>MNETSTAPDSDDTDSVGTDPRSLDTEGSAAEGVATDGSASESSDSPDTAGSRSSARSASSHGRRRARRRSSWLDYIVTLVVALVIAVLVKTFLIQPFFIPSTSMVPTLETDDKILVSKLTPGVFDLERGDVVVFEDSLGWIADDPGRADTARYKVSKVLSYVGLAPDPGEDHLVKRLIGMPGDHVVCAEEGGPLQVNGVTLDEPYINPDNGACQYAFDVTVPDGKVWVMGDNRFNSADSAYHDHELMAAGQDPSAAFVPESDITGKAVVIMWPATRWTGLGGGEDTFADVPDPA</sequence>
<comment type="subcellular location">
    <subcellularLocation>
        <location evidence="2">Cell membrane</location>
        <topology evidence="2">Single-pass type II membrane protein</topology>
    </subcellularLocation>
    <subcellularLocation>
        <location evidence="8">Membrane</location>
        <topology evidence="8">Single-pass type II membrane protein</topology>
    </subcellularLocation>
</comment>
<proteinExistence type="inferred from homology"/>
<accession>A0A1X6WWU9</accession>
<dbReference type="SUPFAM" id="SSF51306">
    <property type="entry name" value="LexA/Signal peptidase"/>
    <property type="match status" value="1"/>
</dbReference>
<keyword evidence="12" id="KW-1185">Reference proteome</keyword>
<evidence type="ECO:0000256" key="4">
    <source>
        <dbReference type="ARBA" id="ARBA00013208"/>
    </source>
</evidence>
<keyword evidence="8" id="KW-0812">Transmembrane</keyword>
<organism evidence="11 12">
    <name type="scientific">Brachybacterium nesterenkovii</name>
    <dbReference type="NCBI Taxonomy" id="47847"/>
    <lineage>
        <taxon>Bacteria</taxon>
        <taxon>Bacillati</taxon>
        <taxon>Actinomycetota</taxon>
        <taxon>Actinomycetes</taxon>
        <taxon>Micrococcales</taxon>
        <taxon>Dermabacteraceae</taxon>
        <taxon>Brachybacterium</taxon>
    </lineage>
</organism>
<evidence type="ECO:0000256" key="9">
    <source>
        <dbReference type="SAM" id="MobiDB-lite"/>
    </source>
</evidence>
<evidence type="ECO:0000313" key="12">
    <source>
        <dbReference type="Proteomes" id="UP000195981"/>
    </source>
</evidence>
<evidence type="ECO:0000259" key="10">
    <source>
        <dbReference type="Pfam" id="PF10502"/>
    </source>
</evidence>
<dbReference type="InterPro" id="IPR036286">
    <property type="entry name" value="LexA/Signal_pep-like_sf"/>
</dbReference>
<feature type="compositionally biased region" description="Low complexity" evidence="9">
    <location>
        <begin position="49"/>
        <end position="60"/>
    </location>
</feature>
<evidence type="ECO:0000313" key="11">
    <source>
        <dbReference type="EMBL" id="SLM89125.1"/>
    </source>
</evidence>
<dbReference type="Proteomes" id="UP000195981">
    <property type="component" value="Unassembled WGS sequence"/>
</dbReference>